<comment type="caution">
    <text evidence="1">The sequence shown here is derived from an EMBL/GenBank/DDBJ whole genome shotgun (WGS) entry which is preliminary data.</text>
</comment>
<proteinExistence type="predicted"/>
<protein>
    <submittedName>
        <fullName evidence="1">Uncharacterized protein</fullName>
    </submittedName>
</protein>
<gene>
    <name evidence="1" type="ORF">AGLY_017182</name>
</gene>
<reference evidence="1 2" key="1">
    <citation type="submission" date="2019-08" db="EMBL/GenBank/DDBJ databases">
        <title>The genome of the soybean aphid Biotype 1, its phylome, world population structure and adaptation to the North American continent.</title>
        <authorList>
            <person name="Giordano R."/>
            <person name="Donthu R.K."/>
            <person name="Hernandez A.G."/>
            <person name="Wright C.L."/>
            <person name="Zimin A.V."/>
        </authorList>
    </citation>
    <scope>NUCLEOTIDE SEQUENCE [LARGE SCALE GENOMIC DNA]</scope>
    <source>
        <tissue evidence="1">Whole aphids</tissue>
    </source>
</reference>
<name>A0A6G0SVN5_APHGL</name>
<dbReference type="OrthoDB" id="6780140at2759"/>
<organism evidence="1 2">
    <name type="scientific">Aphis glycines</name>
    <name type="common">Soybean aphid</name>
    <dbReference type="NCBI Taxonomy" id="307491"/>
    <lineage>
        <taxon>Eukaryota</taxon>
        <taxon>Metazoa</taxon>
        <taxon>Ecdysozoa</taxon>
        <taxon>Arthropoda</taxon>
        <taxon>Hexapoda</taxon>
        <taxon>Insecta</taxon>
        <taxon>Pterygota</taxon>
        <taxon>Neoptera</taxon>
        <taxon>Paraneoptera</taxon>
        <taxon>Hemiptera</taxon>
        <taxon>Sternorrhyncha</taxon>
        <taxon>Aphidomorpha</taxon>
        <taxon>Aphidoidea</taxon>
        <taxon>Aphididae</taxon>
        <taxon>Aphidini</taxon>
        <taxon>Aphis</taxon>
        <taxon>Aphis</taxon>
    </lineage>
</organism>
<accession>A0A6G0SVN5</accession>
<keyword evidence="2" id="KW-1185">Reference proteome</keyword>
<dbReference type="Proteomes" id="UP000475862">
    <property type="component" value="Unassembled WGS sequence"/>
</dbReference>
<sequence>MLFNNAPGVTEYWLKTMTESNDSNTVEKTKINNVIAWICLLFNAKSLDDIENWFKIFSLIFLSPCSTGNTKNAISTMRDKCNVNHQLSNELNDEGKDYSEEINKFLCESDTSNSMMYYRFQSIKEHVKTEVLNCAVNSDNIIINEYYNESYLHEFIVKCVPFLALWTPIMNNKANNGIEIHQSNATVESWFKTVKVDILDGDRRWKCGRFLKLMRQRVINVHKQIKYNIRKNTCTRALDFDNKSRQITTKVNAKRKISAISSHNHLDAIESWGKKEKQHKHSTKYRPFKALSLRIPKFSTTATADENNRTPKVVDGIESVVIIECDNITRFTVDEPINDVMSVI</sequence>
<evidence type="ECO:0000313" key="2">
    <source>
        <dbReference type="Proteomes" id="UP000475862"/>
    </source>
</evidence>
<dbReference type="AlphaFoldDB" id="A0A6G0SVN5"/>
<evidence type="ECO:0000313" key="1">
    <source>
        <dbReference type="EMBL" id="KAE9522423.1"/>
    </source>
</evidence>
<dbReference type="EMBL" id="VYZN01001214">
    <property type="protein sequence ID" value="KAE9522423.1"/>
    <property type="molecule type" value="Genomic_DNA"/>
</dbReference>